<reference evidence="2 3" key="1">
    <citation type="submission" date="2023-03" db="EMBL/GenBank/DDBJ databases">
        <title>Fodinicurvata sp. CAU 1616 isolated from sea sendiment.</title>
        <authorList>
            <person name="Kim W."/>
        </authorList>
    </citation>
    <scope>NUCLEOTIDE SEQUENCE [LARGE SCALE GENOMIC DNA]</scope>
    <source>
        <strain evidence="2 3">CAU 1616</strain>
    </source>
</reference>
<dbReference type="RefSeq" id="WP_275820979.1">
    <property type="nucleotide sequence ID" value="NZ_JARHUD010000003.1"/>
</dbReference>
<evidence type="ECO:0000256" key="1">
    <source>
        <dbReference type="SAM" id="MobiDB-lite"/>
    </source>
</evidence>
<organism evidence="2 3">
    <name type="scientific">Aquibaculum arenosum</name>
    <dbReference type="NCBI Taxonomy" id="3032591"/>
    <lineage>
        <taxon>Bacteria</taxon>
        <taxon>Pseudomonadati</taxon>
        <taxon>Pseudomonadota</taxon>
        <taxon>Alphaproteobacteria</taxon>
        <taxon>Rhodospirillales</taxon>
        <taxon>Rhodovibrionaceae</taxon>
        <taxon>Aquibaculum</taxon>
    </lineage>
</organism>
<sequence length="59" mass="6823">MARNRSETVKKPESDRPHVSKTRKCLMCRNEFRSQWSGERICPNCKQTQAWSDGHGMAA</sequence>
<feature type="compositionally biased region" description="Basic and acidic residues" evidence="1">
    <location>
        <begin position="1"/>
        <end position="18"/>
    </location>
</feature>
<proteinExistence type="predicted"/>
<name>A0ABT5YKL7_9PROT</name>
<feature type="region of interest" description="Disordered" evidence="1">
    <location>
        <begin position="1"/>
        <end position="21"/>
    </location>
</feature>
<comment type="caution">
    <text evidence="2">The sequence shown here is derived from an EMBL/GenBank/DDBJ whole genome shotgun (WGS) entry which is preliminary data.</text>
</comment>
<accession>A0ABT5YKL7</accession>
<gene>
    <name evidence="2" type="ORF">P2G67_05865</name>
</gene>
<dbReference type="EMBL" id="JARHUD010000003">
    <property type="protein sequence ID" value="MDF2095496.1"/>
    <property type="molecule type" value="Genomic_DNA"/>
</dbReference>
<protein>
    <submittedName>
        <fullName evidence="2">Uncharacterized protein</fullName>
    </submittedName>
</protein>
<evidence type="ECO:0000313" key="3">
    <source>
        <dbReference type="Proteomes" id="UP001215503"/>
    </source>
</evidence>
<dbReference type="Proteomes" id="UP001215503">
    <property type="component" value="Unassembled WGS sequence"/>
</dbReference>
<keyword evidence="3" id="KW-1185">Reference proteome</keyword>
<evidence type="ECO:0000313" key="2">
    <source>
        <dbReference type="EMBL" id="MDF2095496.1"/>
    </source>
</evidence>